<dbReference type="InterPro" id="IPR008266">
    <property type="entry name" value="Tyr_kinase_AS"/>
</dbReference>
<dbReference type="PROSITE" id="PS50011">
    <property type="entry name" value="PROTEIN_KINASE_DOM"/>
    <property type="match status" value="1"/>
</dbReference>
<dbReference type="InterPro" id="IPR002011">
    <property type="entry name" value="Tyr_kinase_rcpt_2_CS"/>
</dbReference>
<feature type="compositionally biased region" description="Gly residues" evidence="8">
    <location>
        <begin position="12"/>
        <end position="23"/>
    </location>
</feature>
<dbReference type="SUPFAM" id="SSF56112">
    <property type="entry name" value="Protein kinase-like (PK-like)"/>
    <property type="match status" value="1"/>
</dbReference>
<evidence type="ECO:0000313" key="11">
    <source>
        <dbReference type="Proteomes" id="UP001359485"/>
    </source>
</evidence>
<evidence type="ECO:0000259" key="9">
    <source>
        <dbReference type="PROSITE" id="PS50011"/>
    </source>
</evidence>
<organism evidence="10 11">
    <name type="scientific">Polyplax serrata</name>
    <name type="common">Common mouse louse</name>
    <dbReference type="NCBI Taxonomy" id="468196"/>
    <lineage>
        <taxon>Eukaryota</taxon>
        <taxon>Metazoa</taxon>
        <taxon>Ecdysozoa</taxon>
        <taxon>Arthropoda</taxon>
        <taxon>Hexapoda</taxon>
        <taxon>Insecta</taxon>
        <taxon>Pterygota</taxon>
        <taxon>Neoptera</taxon>
        <taxon>Paraneoptera</taxon>
        <taxon>Psocodea</taxon>
        <taxon>Troctomorpha</taxon>
        <taxon>Phthiraptera</taxon>
        <taxon>Anoplura</taxon>
        <taxon>Polyplacidae</taxon>
        <taxon>Polyplax</taxon>
    </lineage>
</organism>
<keyword evidence="2" id="KW-0808">Transferase</keyword>
<dbReference type="Proteomes" id="UP001359485">
    <property type="component" value="Unassembled WGS sequence"/>
</dbReference>
<feature type="compositionally biased region" description="Basic and acidic residues" evidence="8">
    <location>
        <begin position="290"/>
        <end position="300"/>
    </location>
</feature>
<keyword evidence="5" id="KW-0067">ATP-binding</keyword>
<dbReference type="Gene3D" id="1.10.510.10">
    <property type="entry name" value="Transferase(Phosphotransferase) domain 1"/>
    <property type="match status" value="1"/>
</dbReference>
<feature type="domain" description="Protein kinase" evidence="9">
    <location>
        <begin position="18"/>
        <end position="286"/>
    </location>
</feature>
<dbReference type="PANTHER" id="PTHR24416">
    <property type="entry name" value="TYROSINE-PROTEIN KINASE RECEPTOR"/>
    <property type="match status" value="1"/>
</dbReference>
<comment type="catalytic activity">
    <reaction evidence="7">
        <text>L-tyrosyl-[protein] + ATP = O-phospho-L-tyrosyl-[protein] + ADP + H(+)</text>
        <dbReference type="Rhea" id="RHEA:10596"/>
        <dbReference type="Rhea" id="RHEA-COMP:10136"/>
        <dbReference type="Rhea" id="RHEA-COMP:20101"/>
        <dbReference type="ChEBI" id="CHEBI:15378"/>
        <dbReference type="ChEBI" id="CHEBI:30616"/>
        <dbReference type="ChEBI" id="CHEBI:46858"/>
        <dbReference type="ChEBI" id="CHEBI:61978"/>
        <dbReference type="ChEBI" id="CHEBI:456216"/>
        <dbReference type="EC" id="2.7.10.1"/>
    </reaction>
</comment>
<protein>
    <recommendedName>
        <fullName evidence="1">receptor protein-tyrosine kinase</fullName>
        <ecNumber evidence="1">2.7.10.1</ecNumber>
    </recommendedName>
</protein>
<dbReference type="InterPro" id="IPR000719">
    <property type="entry name" value="Prot_kinase_dom"/>
</dbReference>
<dbReference type="InterPro" id="IPR050122">
    <property type="entry name" value="RTK"/>
</dbReference>
<evidence type="ECO:0000256" key="2">
    <source>
        <dbReference type="ARBA" id="ARBA00022679"/>
    </source>
</evidence>
<sequence>MKITAWSVRKGSGPGGGWKGAGHPGFGGVGELKKEDGSAEVVAIKVLKETASKQAEEDFMREVEIMSAFRHENILSLLGIVLKEASSRPWMVFEFMPHGDLAEVLRSNSRQFWKPVPGLKSLTKDCLLKIALQVAGGMKYLAAQRFVHNDLACRNCLVGSELTVKIADFGMSRDIYTCDYYRIGGSKPVPLRWMSPESVMYRRFTLESDVWSYGVVLWEIYSFGKQPYYGLSNEEVVKMILQGIMLIPPDGCPSFICDLMRACWKSEPKDRIKFPDIYDQLKKSWKETEANRSVDQRKPLLNDGQLKSETADVDRGLPCPRPPLFPISPLFQTEYADMLDADNYLAPQTTQVNEYIQPLPD</sequence>
<dbReference type="EMBL" id="JAWJWF010000049">
    <property type="protein sequence ID" value="KAK6619346.1"/>
    <property type="molecule type" value="Genomic_DNA"/>
</dbReference>
<evidence type="ECO:0000256" key="4">
    <source>
        <dbReference type="ARBA" id="ARBA00022777"/>
    </source>
</evidence>
<gene>
    <name evidence="10" type="ORF">RUM44_003728</name>
</gene>
<evidence type="ECO:0000256" key="1">
    <source>
        <dbReference type="ARBA" id="ARBA00011902"/>
    </source>
</evidence>
<name>A0ABR1AH99_POLSC</name>
<evidence type="ECO:0000256" key="7">
    <source>
        <dbReference type="ARBA" id="ARBA00051243"/>
    </source>
</evidence>
<reference evidence="10 11" key="1">
    <citation type="submission" date="2023-09" db="EMBL/GenBank/DDBJ databases">
        <title>Genomes of two closely related lineages of the louse Polyplax serrata with different host specificities.</title>
        <authorList>
            <person name="Martinu J."/>
            <person name="Tarabai H."/>
            <person name="Stefka J."/>
            <person name="Hypsa V."/>
        </authorList>
    </citation>
    <scope>NUCLEOTIDE SEQUENCE [LARGE SCALE GENOMIC DNA]</scope>
    <source>
        <strain evidence="10">98ZLc_SE</strain>
    </source>
</reference>
<feature type="region of interest" description="Disordered" evidence="8">
    <location>
        <begin position="1"/>
        <end position="23"/>
    </location>
</feature>
<dbReference type="InterPro" id="IPR001245">
    <property type="entry name" value="Ser-Thr/Tyr_kinase_cat_dom"/>
</dbReference>
<keyword evidence="6" id="KW-0829">Tyrosine-protein kinase</keyword>
<evidence type="ECO:0000256" key="5">
    <source>
        <dbReference type="ARBA" id="ARBA00022840"/>
    </source>
</evidence>
<feature type="region of interest" description="Disordered" evidence="8">
    <location>
        <begin position="290"/>
        <end position="319"/>
    </location>
</feature>
<proteinExistence type="predicted"/>
<dbReference type="InterPro" id="IPR011009">
    <property type="entry name" value="Kinase-like_dom_sf"/>
</dbReference>
<dbReference type="EC" id="2.7.10.1" evidence="1"/>
<keyword evidence="11" id="KW-1185">Reference proteome</keyword>
<accession>A0ABR1AH99</accession>
<evidence type="ECO:0000256" key="3">
    <source>
        <dbReference type="ARBA" id="ARBA00022741"/>
    </source>
</evidence>
<evidence type="ECO:0000256" key="6">
    <source>
        <dbReference type="ARBA" id="ARBA00023137"/>
    </source>
</evidence>
<dbReference type="PROSITE" id="PS00109">
    <property type="entry name" value="PROTEIN_KINASE_TYR"/>
    <property type="match status" value="1"/>
</dbReference>
<dbReference type="PROSITE" id="PS00239">
    <property type="entry name" value="RECEPTOR_TYR_KIN_II"/>
    <property type="match status" value="1"/>
</dbReference>
<comment type="caution">
    <text evidence="10">The sequence shown here is derived from an EMBL/GenBank/DDBJ whole genome shotgun (WGS) entry which is preliminary data.</text>
</comment>
<keyword evidence="4" id="KW-0418">Kinase</keyword>
<evidence type="ECO:0000256" key="8">
    <source>
        <dbReference type="SAM" id="MobiDB-lite"/>
    </source>
</evidence>
<dbReference type="PRINTS" id="PR00109">
    <property type="entry name" value="TYRKINASE"/>
</dbReference>
<dbReference type="Pfam" id="PF07714">
    <property type="entry name" value="PK_Tyr_Ser-Thr"/>
    <property type="match status" value="1"/>
</dbReference>
<dbReference type="PANTHER" id="PTHR24416:SF619">
    <property type="entry name" value="TYROSINE-PROTEIN KINASE TRANSMEMBRANE RECEPTOR ROR-LIKE PROTEIN"/>
    <property type="match status" value="1"/>
</dbReference>
<keyword evidence="3" id="KW-0547">Nucleotide-binding</keyword>
<evidence type="ECO:0000313" key="10">
    <source>
        <dbReference type="EMBL" id="KAK6619346.1"/>
    </source>
</evidence>